<protein>
    <submittedName>
        <fullName evidence="1">Uncharacterized protein</fullName>
    </submittedName>
</protein>
<reference evidence="1 2" key="1">
    <citation type="submission" date="2016-07" db="EMBL/GenBank/DDBJ databases">
        <title>Pervasive Adenine N6-methylation of Active Genes in Fungi.</title>
        <authorList>
            <consortium name="DOE Joint Genome Institute"/>
            <person name="Mondo S.J."/>
            <person name="Dannebaum R.O."/>
            <person name="Kuo R.C."/>
            <person name="Labutti K."/>
            <person name="Haridas S."/>
            <person name="Kuo A."/>
            <person name="Salamov A."/>
            <person name="Ahrendt S.R."/>
            <person name="Lipzen A."/>
            <person name="Sullivan W."/>
            <person name="Andreopoulos W.B."/>
            <person name="Clum A."/>
            <person name="Lindquist E."/>
            <person name="Daum C."/>
            <person name="Ramamoorthy G.K."/>
            <person name="Gryganskyi A."/>
            <person name="Culley D."/>
            <person name="Magnuson J.K."/>
            <person name="James T.Y."/>
            <person name="O'Malley M.A."/>
            <person name="Stajich J.E."/>
            <person name="Spatafora J.W."/>
            <person name="Visel A."/>
            <person name="Grigoriev I.V."/>
        </authorList>
    </citation>
    <scope>NUCLEOTIDE SEQUENCE [LARGE SCALE GENOMIC DNA]</scope>
    <source>
        <strain evidence="1 2">JEL800</strain>
    </source>
</reference>
<keyword evidence="2" id="KW-1185">Reference proteome</keyword>
<organism evidence="1 2">
    <name type="scientific">Rhizoclosmatium globosum</name>
    <dbReference type="NCBI Taxonomy" id="329046"/>
    <lineage>
        <taxon>Eukaryota</taxon>
        <taxon>Fungi</taxon>
        <taxon>Fungi incertae sedis</taxon>
        <taxon>Chytridiomycota</taxon>
        <taxon>Chytridiomycota incertae sedis</taxon>
        <taxon>Chytridiomycetes</taxon>
        <taxon>Chytridiales</taxon>
        <taxon>Chytriomycetaceae</taxon>
        <taxon>Rhizoclosmatium</taxon>
    </lineage>
</organism>
<evidence type="ECO:0000313" key="2">
    <source>
        <dbReference type="Proteomes" id="UP000193642"/>
    </source>
</evidence>
<evidence type="ECO:0000313" key="1">
    <source>
        <dbReference type="EMBL" id="ORY47785.1"/>
    </source>
</evidence>
<dbReference type="EMBL" id="MCGO01000013">
    <property type="protein sequence ID" value="ORY47785.1"/>
    <property type="molecule type" value="Genomic_DNA"/>
</dbReference>
<dbReference type="Proteomes" id="UP000193642">
    <property type="component" value="Unassembled WGS sequence"/>
</dbReference>
<name>A0A1Y2CN67_9FUNG</name>
<accession>A0A1Y2CN67</accession>
<comment type="caution">
    <text evidence="1">The sequence shown here is derived from an EMBL/GenBank/DDBJ whole genome shotgun (WGS) entry which is preliminary data.</text>
</comment>
<proteinExistence type="predicted"/>
<sequence>MYCFDFFTNIFLRNNDTDSCSTDSKATHFKLNLAPNQCTQQQFLNWISGTQLLRQSNAELNHFV</sequence>
<dbReference type="AlphaFoldDB" id="A0A1Y2CN67"/>
<gene>
    <name evidence="1" type="ORF">BCR33DRAFT_714851</name>
</gene>